<evidence type="ECO:0000256" key="5">
    <source>
        <dbReference type="ARBA" id="ARBA00023136"/>
    </source>
</evidence>
<keyword evidence="10" id="KW-1185">Reference proteome</keyword>
<dbReference type="PANTHER" id="PTHR42920:SF5">
    <property type="entry name" value="EAMA DOMAIN-CONTAINING PROTEIN"/>
    <property type="match status" value="1"/>
</dbReference>
<dbReference type="Proteomes" id="UP000559404">
    <property type="component" value="Unassembled WGS sequence"/>
</dbReference>
<evidence type="ECO:0000313" key="9">
    <source>
        <dbReference type="EMBL" id="MBA4611175.1"/>
    </source>
</evidence>
<protein>
    <submittedName>
        <fullName evidence="9">DMT family transporter</fullName>
    </submittedName>
</protein>
<dbReference type="PANTHER" id="PTHR42920">
    <property type="entry name" value="OS03G0707200 PROTEIN-RELATED"/>
    <property type="match status" value="1"/>
</dbReference>
<feature type="transmembrane region" description="Helical" evidence="6">
    <location>
        <begin position="268"/>
        <end position="291"/>
    </location>
</feature>
<dbReference type="InterPro" id="IPR037185">
    <property type="entry name" value="EmrE-like"/>
</dbReference>
<feature type="transmembrane region" description="Helical" evidence="6">
    <location>
        <begin position="179"/>
        <end position="200"/>
    </location>
</feature>
<feature type="domain" description="EamA" evidence="8">
    <location>
        <begin position="149"/>
        <end position="282"/>
    </location>
</feature>
<reference evidence="9 10" key="2">
    <citation type="submission" date="2020-08" db="EMBL/GenBank/DDBJ databases">
        <title>Stappia taiwanensis sp. nov., isolated from a coastal thermal spring.</title>
        <authorList>
            <person name="Kampfer P."/>
        </authorList>
    </citation>
    <scope>NUCLEOTIDE SEQUENCE [LARGE SCALE GENOMIC DNA]</scope>
    <source>
        <strain evidence="9 10">DSM 23284</strain>
    </source>
</reference>
<comment type="subcellular location">
    <subcellularLocation>
        <location evidence="1">Cell membrane</location>
        <topology evidence="1">Multi-pass membrane protein</topology>
    </subcellularLocation>
</comment>
<dbReference type="SUPFAM" id="SSF103481">
    <property type="entry name" value="Multidrug resistance efflux transporter EmrE"/>
    <property type="match status" value="2"/>
</dbReference>
<keyword evidence="7" id="KW-0732">Signal</keyword>
<feature type="transmembrane region" description="Helical" evidence="6">
    <location>
        <begin position="215"/>
        <end position="232"/>
    </location>
</feature>
<dbReference type="AlphaFoldDB" id="A0A838XKX6"/>
<name>A0A838XKX6_9HYPH</name>
<dbReference type="Pfam" id="PF00892">
    <property type="entry name" value="EamA"/>
    <property type="match status" value="2"/>
</dbReference>
<gene>
    <name evidence="9" type="ORF">H1W37_05915</name>
</gene>
<feature type="transmembrane region" description="Helical" evidence="6">
    <location>
        <begin position="98"/>
        <end position="117"/>
    </location>
</feature>
<feature type="signal peptide" evidence="7">
    <location>
        <begin position="1"/>
        <end position="22"/>
    </location>
</feature>
<evidence type="ECO:0000256" key="3">
    <source>
        <dbReference type="ARBA" id="ARBA00022692"/>
    </source>
</evidence>
<feature type="chain" id="PRO_5032282303" evidence="7">
    <location>
        <begin position="23"/>
        <end position="300"/>
    </location>
</feature>
<dbReference type="InterPro" id="IPR000620">
    <property type="entry name" value="EamA_dom"/>
</dbReference>
<dbReference type="RefSeq" id="WP_181759373.1">
    <property type="nucleotide sequence ID" value="NZ_BMCR01000002.1"/>
</dbReference>
<feature type="transmembrane region" description="Helical" evidence="6">
    <location>
        <begin position="153"/>
        <end position="172"/>
    </location>
</feature>
<keyword evidence="3 6" id="KW-0812">Transmembrane</keyword>
<feature type="transmembrane region" description="Helical" evidence="6">
    <location>
        <begin position="33"/>
        <end position="52"/>
    </location>
</feature>
<feature type="transmembrane region" description="Helical" evidence="6">
    <location>
        <begin position="244"/>
        <end position="262"/>
    </location>
</feature>
<reference evidence="9 10" key="1">
    <citation type="submission" date="2020-07" db="EMBL/GenBank/DDBJ databases">
        <authorList>
            <person name="Li M."/>
        </authorList>
    </citation>
    <scope>NUCLEOTIDE SEQUENCE [LARGE SCALE GENOMIC DNA]</scope>
    <source>
        <strain evidence="9 10">DSM 23284</strain>
    </source>
</reference>
<evidence type="ECO:0000256" key="7">
    <source>
        <dbReference type="SAM" id="SignalP"/>
    </source>
</evidence>
<evidence type="ECO:0000256" key="6">
    <source>
        <dbReference type="SAM" id="Phobius"/>
    </source>
</evidence>
<dbReference type="EMBL" id="JACEON010000004">
    <property type="protein sequence ID" value="MBA4611175.1"/>
    <property type="molecule type" value="Genomic_DNA"/>
</dbReference>
<dbReference type="GO" id="GO:0005886">
    <property type="term" value="C:plasma membrane"/>
    <property type="evidence" value="ECO:0007669"/>
    <property type="project" value="UniProtKB-SubCell"/>
</dbReference>
<feature type="transmembrane region" description="Helical" evidence="6">
    <location>
        <begin position="72"/>
        <end position="92"/>
    </location>
</feature>
<evidence type="ECO:0000256" key="4">
    <source>
        <dbReference type="ARBA" id="ARBA00022989"/>
    </source>
</evidence>
<evidence type="ECO:0000259" key="8">
    <source>
        <dbReference type="Pfam" id="PF00892"/>
    </source>
</evidence>
<proteinExistence type="predicted"/>
<evidence type="ECO:0000256" key="1">
    <source>
        <dbReference type="ARBA" id="ARBA00004651"/>
    </source>
</evidence>
<keyword evidence="2" id="KW-1003">Cell membrane</keyword>
<keyword evidence="5 6" id="KW-0472">Membrane</keyword>
<accession>A0A838XKX6</accession>
<feature type="transmembrane region" description="Helical" evidence="6">
    <location>
        <begin position="124"/>
        <end position="147"/>
    </location>
</feature>
<keyword evidence="4 6" id="KW-1133">Transmembrane helix</keyword>
<feature type="domain" description="EamA" evidence="8">
    <location>
        <begin position="6"/>
        <end position="139"/>
    </location>
</feature>
<sequence length="300" mass="31765">MSRLLANTLLLLAALIWGSAFVAQSTAMQDLGPLTFTGLRFLIAAAVVLPFAYREGRQPTARPLARGHMLQFTLIGVVFFFAISLQQAGLVVTTVTNAGFLTGVYVVLTPILGLLVFREHPHPVVWPASPVTLGGIWLLGGGSLSALNYGDGLMIVCAVFWAIHVGLLGRVASTSGRPLALSVWQFSVVAVLALVAGFAIEEVSWQGIQAAGLELFYTSVISGGLAFTLQAIGQRWTRAGDAAILLSSEALFAALFGAIVLGERLSPLGLVGCALIFLAILAVQLVPLLGWRRLRLRFGS</sequence>
<comment type="caution">
    <text evidence="9">The sequence shown here is derived from an EMBL/GenBank/DDBJ whole genome shotgun (WGS) entry which is preliminary data.</text>
</comment>
<dbReference type="InterPro" id="IPR051258">
    <property type="entry name" value="Diverse_Substrate_Transporter"/>
</dbReference>
<organism evidence="9 10">
    <name type="scientific">Stappia taiwanensis</name>
    <dbReference type="NCBI Taxonomy" id="992267"/>
    <lineage>
        <taxon>Bacteria</taxon>
        <taxon>Pseudomonadati</taxon>
        <taxon>Pseudomonadota</taxon>
        <taxon>Alphaproteobacteria</taxon>
        <taxon>Hyphomicrobiales</taxon>
        <taxon>Stappiaceae</taxon>
        <taxon>Stappia</taxon>
    </lineage>
</organism>
<evidence type="ECO:0000256" key="2">
    <source>
        <dbReference type="ARBA" id="ARBA00022475"/>
    </source>
</evidence>
<evidence type="ECO:0000313" key="10">
    <source>
        <dbReference type="Proteomes" id="UP000559404"/>
    </source>
</evidence>